<evidence type="ECO:0008006" key="4">
    <source>
        <dbReference type="Google" id="ProtNLM"/>
    </source>
</evidence>
<proteinExistence type="predicted"/>
<keyword evidence="3" id="KW-1185">Reference proteome</keyword>
<name>A0A401KV10_ASPAW</name>
<sequence>MRFHRRDAVRRHEKSHQRSGTQKRRRPRRGVLPCPRVSTRNDTLLRPGDVVRVGSNHDDARSQFFTVDAASVDFQARLRACPSLQAKSTGKTSGALLDCRLAEDHFSAFQFCLQHFVRVHAREFPFLHSSSWRTSWELSGKALAMAAIGGCRIPSYGGHSRLYFDLAVHQVKSFTASLDGAEYQDAPGTATWNDAYYRRLLTSFETYILLIRYSVWSEFADLREWGIKSLADHAITVMPRLARVMSDNSHNNSTSWLIWLLLEESKRRNDSNAPQHLIGLTVPSQIAFYYLMSQEPMPPLTPNKVGTYTSHILLCNLLNTYETGRTSSWNFTSLNAYLNSDISCFRLRTELIRALDYWKWLFWRDPHELWHSRHPDHQINSMMLCVYLEAQMWSSSKPHLLSASRRRAGAQLAFDLLSLISRTGFLEVGAKSPFYVEPVVYFCTRSLGQAMLAWYDSLGDGERTGGRATDDADWMLYDKILECLNRLPGTLDGFSLLRVHGGPSSPTPPSPLSLTNSLRDAIVRVWNLVTGDDKLANEGF</sequence>
<gene>
    <name evidence="2" type="ORF">AAWM_05902</name>
</gene>
<accession>A0A401KV10</accession>
<dbReference type="AlphaFoldDB" id="A0A401KV10"/>
<evidence type="ECO:0000313" key="3">
    <source>
        <dbReference type="Proteomes" id="UP000286921"/>
    </source>
</evidence>
<dbReference type="Proteomes" id="UP000286921">
    <property type="component" value="Unassembled WGS sequence"/>
</dbReference>
<evidence type="ECO:0000313" key="2">
    <source>
        <dbReference type="EMBL" id="GCB23017.1"/>
    </source>
</evidence>
<evidence type="ECO:0000256" key="1">
    <source>
        <dbReference type="SAM" id="MobiDB-lite"/>
    </source>
</evidence>
<comment type="caution">
    <text evidence="2">The sequence shown here is derived from an EMBL/GenBank/DDBJ whole genome shotgun (WGS) entry which is preliminary data.</text>
</comment>
<organism evidence="2 3">
    <name type="scientific">Aspergillus awamori</name>
    <name type="common">Black koji mold</name>
    <dbReference type="NCBI Taxonomy" id="105351"/>
    <lineage>
        <taxon>Eukaryota</taxon>
        <taxon>Fungi</taxon>
        <taxon>Dikarya</taxon>
        <taxon>Ascomycota</taxon>
        <taxon>Pezizomycotina</taxon>
        <taxon>Eurotiomycetes</taxon>
        <taxon>Eurotiomycetidae</taxon>
        <taxon>Eurotiales</taxon>
        <taxon>Aspergillaceae</taxon>
        <taxon>Aspergillus</taxon>
    </lineage>
</organism>
<dbReference type="EMBL" id="BDHI01000014">
    <property type="protein sequence ID" value="GCB23017.1"/>
    <property type="molecule type" value="Genomic_DNA"/>
</dbReference>
<protein>
    <recommendedName>
        <fullName evidence="4">Transcription factor domain-containing protein</fullName>
    </recommendedName>
</protein>
<dbReference type="STRING" id="105351.A0A401KV10"/>
<feature type="compositionally biased region" description="Basic residues" evidence="1">
    <location>
        <begin position="1"/>
        <end position="29"/>
    </location>
</feature>
<feature type="region of interest" description="Disordered" evidence="1">
    <location>
        <begin position="1"/>
        <end position="35"/>
    </location>
</feature>
<reference evidence="2 3" key="1">
    <citation type="submission" date="2016-09" db="EMBL/GenBank/DDBJ databases">
        <title>Aspergillus awamori IFM 58123T.</title>
        <authorList>
            <person name="Kusuya Y."/>
            <person name="Shimizu M."/>
            <person name="Takahashi H."/>
            <person name="Yaguchi T."/>
        </authorList>
    </citation>
    <scope>NUCLEOTIDE SEQUENCE [LARGE SCALE GENOMIC DNA]</scope>
    <source>
        <strain evidence="2 3">IFM 58123</strain>
    </source>
</reference>